<proteinExistence type="predicted"/>
<sequence length="127" mass="13683">MNEHETDELTPAMLSGTPVGGPSGLAVCDTCNRRLTDGHREHDPDDVEADTVYAYATRVRDTNRWSLRWVSCEDCGPPGDSDETTDPGEVVAKATLAFDARIDGFALADPELPSDATETVVEDGESQ</sequence>
<dbReference type="EMBL" id="AOMF01000035">
    <property type="protein sequence ID" value="EMA56526.1"/>
    <property type="molecule type" value="Genomic_DNA"/>
</dbReference>
<comment type="caution">
    <text evidence="2">The sequence shown here is derived from an EMBL/GenBank/DDBJ whole genome shotgun (WGS) entry which is preliminary data.</text>
</comment>
<keyword evidence="3" id="KW-1185">Reference proteome</keyword>
<feature type="region of interest" description="Disordered" evidence="1">
    <location>
        <begin position="1"/>
        <end position="21"/>
    </location>
</feature>
<dbReference type="Proteomes" id="UP000011680">
    <property type="component" value="Unassembled WGS sequence"/>
</dbReference>
<dbReference type="STRING" id="1227457.C451_01923"/>
<name>M0NFC9_9EURY</name>
<dbReference type="RefSeq" id="WP_007737029.1">
    <property type="nucleotide sequence ID" value="NZ_AOMF01000035.1"/>
</dbReference>
<protein>
    <submittedName>
        <fullName evidence="2">Uncharacterized protein</fullName>
    </submittedName>
</protein>
<evidence type="ECO:0000313" key="2">
    <source>
        <dbReference type="EMBL" id="EMA56526.1"/>
    </source>
</evidence>
<gene>
    <name evidence="2" type="ORF">C451_01923</name>
</gene>
<dbReference type="AlphaFoldDB" id="M0NFC9"/>
<reference evidence="2 3" key="1">
    <citation type="journal article" date="2014" name="PLoS Genet.">
        <title>Phylogenetically driven sequencing of extremely halophilic archaea reveals strategies for static and dynamic osmo-response.</title>
        <authorList>
            <person name="Becker E.A."/>
            <person name="Seitzer P.M."/>
            <person name="Tritt A."/>
            <person name="Larsen D."/>
            <person name="Krusor M."/>
            <person name="Yao A.I."/>
            <person name="Wu D."/>
            <person name="Madern D."/>
            <person name="Eisen J.A."/>
            <person name="Darling A.E."/>
            <person name="Facciotti M.T."/>
        </authorList>
    </citation>
    <scope>NUCLEOTIDE SEQUENCE [LARGE SCALE GENOMIC DNA]</scope>
    <source>
        <strain evidence="2 3">JCM 13552</strain>
    </source>
</reference>
<dbReference type="PATRIC" id="fig|1227457.3.peg.339"/>
<accession>M0NFC9</accession>
<dbReference type="OrthoDB" id="277330at2157"/>
<evidence type="ECO:0000256" key="1">
    <source>
        <dbReference type="SAM" id="MobiDB-lite"/>
    </source>
</evidence>
<organism evidence="2 3">
    <name type="scientific">Halococcus thailandensis JCM 13552</name>
    <dbReference type="NCBI Taxonomy" id="1227457"/>
    <lineage>
        <taxon>Archaea</taxon>
        <taxon>Methanobacteriati</taxon>
        <taxon>Methanobacteriota</taxon>
        <taxon>Stenosarchaea group</taxon>
        <taxon>Halobacteria</taxon>
        <taxon>Halobacteriales</taxon>
        <taxon>Halococcaceae</taxon>
        <taxon>Halococcus</taxon>
    </lineage>
</organism>
<evidence type="ECO:0000313" key="3">
    <source>
        <dbReference type="Proteomes" id="UP000011680"/>
    </source>
</evidence>